<evidence type="ECO:0000313" key="2">
    <source>
        <dbReference type="EMBL" id="MDA2806473.1"/>
    </source>
</evidence>
<comment type="caution">
    <text evidence="2">The sequence shown here is derived from an EMBL/GenBank/DDBJ whole genome shotgun (WGS) entry which is preliminary data.</text>
</comment>
<dbReference type="InterPro" id="IPR045794">
    <property type="entry name" value="Trypco1"/>
</dbReference>
<feature type="domain" description="Trypsin-co-occurring" evidence="1">
    <location>
        <begin position="9"/>
        <end position="102"/>
    </location>
</feature>
<accession>A0ABT4TP73</accession>
<protein>
    <submittedName>
        <fullName evidence="2">CU044_2847 family protein</fullName>
    </submittedName>
</protein>
<keyword evidence="3" id="KW-1185">Reference proteome</keyword>
<organism evidence="2 3">
    <name type="scientific">Nocardiopsis suaedae</name>
    <dbReference type="NCBI Taxonomy" id="3018444"/>
    <lineage>
        <taxon>Bacteria</taxon>
        <taxon>Bacillati</taxon>
        <taxon>Actinomycetota</taxon>
        <taxon>Actinomycetes</taxon>
        <taxon>Streptosporangiales</taxon>
        <taxon>Nocardiopsidaceae</taxon>
        <taxon>Nocardiopsis</taxon>
    </lineage>
</organism>
<gene>
    <name evidence="2" type="ORF">O4U47_18325</name>
</gene>
<proteinExistence type="predicted"/>
<dbReference type="RefSeq" id="WP_270679113.1">
    <property type="nucleotide sequence ID" value="NZ_JAQFWP010000035.1"/>
</dbReference>
<evidence type="ECO:0000313" key="3">
    <source>
        <dbReference type="Proteomes" id="UP001165685"/>
    </source>
</evidence>
<name>A0ABT4TP73_9ACTN</name>
<dbReference type="Pfam" id="PF19493">
    <property type="entry name" value="Trypco1"/>
    <property type="match status" value="1"/>
</dbReference>
<reference evidence="2" key="1">
    <citation type="submission" date="2023-01" db="EMBL/GenBank/DDBJ databases">
        <title>Draft genome sequence of Nocardiopsis sp. LSu2-4 isolated from halophytes.</title>
        <authorList>
            <person name="Duangmal K."/>
            <person name="Chantavorakit T."/>
        </authorList>
    </citation>
    <scope>NUCLEOTIDE SEQUENCE</scope>
    <source>
        <strain evidence="2">LSu2-4</strain>
    </source>
</reference>
<dbReference type="EMBL" id="JAQFWP010000035">
    <property type="protein sequence ID" value="MDA2806473.1"/>
    <property type="molecule type" value="Genomic_DNA"/>
</dbReference>
<dbReference type="Proteomes" id="UP001165685">
    <property type="component" value="Unassembled WGS sequence"/>
</dbReference>
<sequence>MSQYFELPIDGHAPIRVEVEDSEVGMVPAGAGPGPGRFKESLNEALDRIRPVAEAIAEKVAALPSRPEQVQAELGMKFSTDLGVVIARSKAESHITITLTWSGSGGTRHDETPGRNPR</sequence>
<evidence type="ECO:0000259" key="1">
    <source>
        <dbReference type="Pfam" id="PF19493"/>
    </source>
</evidence>
<dbReference type="NCBIfam" id="NF041216">
    <property type="entry name" value="CU044_2847_fam"/>
    <property type="match status" value="1"/>
</dbReference>